<dbReference type="Gene3D" id="3.40.50.300">
    <property type="entry name" value="P-loop containing nucleotide triphosphate hydrolases"/>
    <property type="match status" value="1"/>
</dbReference>
<dbReference type="GO" id="GO:0006826">
    <property type="term" value="P:iron ion transport"/>
    <property type="evidence" value="ECO:0007669"/>
    <property type="project" value="UniProtKB-KW"/>
</dbReference>
<dbReference type="SUPFAM" id="SSF52540">
    <property type="entry name" value="P-loop containing nucleoside triphosphate hydrolases"/>
    <property type="match status" value="1"/>
</dbReference>
<evidence type="ECO:0000256" key="9">
    <source>
        <dbReference type="ARBA" id="ARBA00023136"/>
    </source>
</evidence>
<keyword evidence="7" id="KW-0408">Iron</keyword>
<dbReference type="AlphaFoldDB" id="A0A021VLU5"/>
<dbReference type="InterPro" id="IPR027417">
    <property type="entry name" value="P-loop_NTPase"/>
</dbReference>
<dbReference type="InterPro" id="IPR003439">
    <property type="entry name" value="ABC_transporter-like_ATP-bd"/>
</dbReference>
<keyword evidence="2" id="KW-0813">Transport</keyword>
<dbReference type="Proteomes" id="UP000019753">
    <property type="component" value="Unassembled WGS sequence"/>
</dbReference>
<keyword evidence="5" id="KW-0547">Nucleotide-binding</keyword>
<dbReference type="GO" id="GO:0016887">
    <property type="term" value="F:ATP hydrolysis activity"/>
    <property type="evidence" value="ECO:0007669"/>
    <property type="project" value="InterPro"/>
</dbReference>
<accession>A0A021VLU5</accession>
<dbReference type="InterPro" id="IPR017871">
    <property type="entry name" value="ABC_transporter-like_CS"/>
</dbReference>
<evidence type="ECO:0000256" key="6">
    <source>
        <dbReference type="ARBA" id="ARBA00022840"/>
    </source>
</evidence>
<dbReference type="CDD" id="cd03214">
    <property type="entry name" value="ABC_Iron-Siderophores_B12_Hemin"/>
    <property type="match status" value="1"/>
</dbReference>
<evidence type="ECO:0000256" key="7">
    <source>
        <dbReference type="ARBA" id="ARBA00023004"/>
    </source>
</evidence>
<comment type="subcellular location">
    <subcellularLocation>
        <location evidence="1">Cell membrane</location>
        <topology evidence="1">Peripheral membrane protein</topology>
    </subcellularLocation>
</comment>
<dbReference type="EMBL" id="AXCW01000317">
    <property type="protein sequence ID" value="EYR62146.1"/>
    <property type="molecule type" value="Genomic_DNA"/>
</dbReference>
<reference evidence="11 12" key="1">
    <citation type="submission" date="2014-01" db="EMBL/GenBank/DDBJ databases">
        <title>Actinotalea ferrariae CF5-4.</title>
        <authorList>
            <person name="Chen F."/>
            <person name="Li Y."/>
            <person name="Wang G."/>
        </authorList>
    </citation>
    <scope>NUCLEOTIDE SEQUENCE [LARGE SCALE GENOMIC DNA]</scope>
    <source>
        <strain evidence="11 12">CF5-4</strain>
    </source>
</reference>
<keyword evidence="8" id="KW-0406">Ion transport</keyword>
<evidence type="ECO:0000256" key="2">
    <source>
        <dbReference type="ARBA" id="ARBA00022448"/>
    </source>
</evidence>
<evidence type="ECO:0000313" key="12">
    <source>
        <dbReference type="Proteomes" id="UP000019753"/>
    </source>
</evidence>
<dbReference type="InterPro" id="IPR051535">
    <property type="entry name" value="Siderophore_ABC-ATPase"/>
</dbReference>
<evidence type="ECO:0000259" key="10">
    <source>
        <dbReference type="PROSITE" id="PS50893"/>
    </source>
</evidence>
<keyword evidence="4" id="KW-0410">Iron transport</keyword>
<evidence type="ECO:0000256" key="5">
    <source>
        <dbReference type="ARBA" id="ARBA00022741"/>
    </source>
</evidence>
<sequence>MTLLENAPARAVTGWPAPALRGEHLRLAYGRDAVVVHDATVDLRAGEVTVLAGPNGSGKSTLLRALARLHTPTAGTVALPDGDARALDARAFARRVTLLSQNRPVPGGVTVREVVEYGRHPHRPRWRGTDDDGPRAVAWAMGVTGVNEMADRPADELSGGELQRVWLASCLAQDTHVLLLDEPTNHLDLRYQVEVLDLVRDLAEEHGVAVGVVLHDLEQAARVADRLVLLHRGVVVGDGVPEEVLAAHTLTEVYGLPVEVSLDAHGHVRIHPVGRTRRPPRTAPGTPVR</sequence>
<evidence type="ECO:0000256" key="8">
    <source>
        <dbReference type="ARBA" id="ARBA00023065"/>
    </source>
</evidence>
<evidence type="ECO:0000256" key="4">
    <source>
        <dbReference type="ARBA" id="ARBA00022496"/>
    </source>
</evidence>
<dbReference type="PANTHER" id="PTHR42771">
    <property type="entry name" value="IRON(3+)-HYDROXAMATE IMPORT ATP-BINDING PROTEIN FHUC"/>
    <property type="match status" value="1"/>
</dbReference>
<keyword evidence="12" id="KW-1185">Reference proteome</keyword>
<dbReference type="RefSeq" id="WP_281173277.1">
    <property type="nucleotide sequence ID" value="NZ_AXCW01000317.1"/>
</dbReference>
<dbReference type="GO" id="GO:0005524">
    <property type="term" value="F:ATP binding"/>
    <property type="evidence" value="ECO:0007669"/>
    <property type="project" value="UniProtKB-KW"/>
</dbReference>
<gene>
    <name evidence="11" type="primary">fecE</name>
    <name evidence="11" type="ORF">N866_11240</name>
</gene>
<dbReference type="PROSITE" id="PS00211">
    <property type="entry name" value="ABC_TRANSPORTER_1"/>
    <property type="match status" value="1"/>
</dbReference>
<dbReference type="FunFam" id="3.40.50.300:FF:000134">
    <property type="entry name" value="Iron-enterobactin ABC transporter ATP-binding protein"/>
    <property type="match status" value="1"/>
</dbReference>
<evidence type="ECO:0000256" key="1">
    <source>
        <dbReference type="ARBA" id="ARBA00004202"/>
    </source>
</evidence>
<evidence type="ECO:0000313" key="11">
    <source>
        <dbReference type="EMBL" id="EYR62146.1"/>
    </source>
</evidence>
<protein>
    <submittedName>
        <fullName evidence="11">Iron-dicitrate transporter ATP-binding subunit</fullName>
    </submittedName>
</protein>
<feature type="domain" description="ABC transporter" evidence="10">
    <location>
        <begin position="20"/>
        <end position="257"/>
    </location>
</feature>
<dbReference type="PANTHER" id="PTHR42771:SF2">
    <property type="entry name" value="IRON(3+)-HYDROXAMATE IMPORT ATP-BINDING PROTEIN FHUC"/>
    <property type="match status" value="1"/>
</dbReference>
<evidence type="ECO:0000256" key="3">
    <source>
        <dbReference type="ARBA" id="ARBA00022475"/>
    </source>
</evidence>
<dbReference type="InterPro" id="IPR003593">
    <property type="entry name" value="AAA+_ATPase"/>
</dbReference>
<organism evidence="11 12">
    <name type="scientific">Actinotalea ferrariae CF5-4</name>
    <dbReference type="NCBI Taxonomy" id="948458"/>
    <lineage>
        <taxon>Bacteria</taxon>
        <taxon>Bacillati</taxon>
        <taxon>Actinomycetota</taxon>
        <taxon>Actinomycetes</taxon>
        <taxon>Micrococcales</taxon>
        <taxon>Cellulomonadaceae</taxon>
        <taxon>Actinotalea</taxon>
    </lineage>
</organism>
<dbReference type="SMART" id="SM00382">
    <property type="entry name" value="AAA"/>
    <property type="match status" value="1"/>
</dbReference>
<keyword evidence="3" id="KW-1003">Cell membrane</keyword>
<proteinExistence type="predicted"/>
<dbReference type="Pfam" id="PF00005">
    <property type="entry name" value="ABC_tran"/>
    <property type="match status" value="1"/>
</dbReference>
<keyword evidence="9" id="KW-0472">Membrane</keyword>
<dbReference type="GO" id="GO:0005886">
    <property type="term" value="C:plasma membrane"/>
    <property type="evidence" value="ECO:0007669"/>
    <property type="project" value="UniProtKB-SubCell"/>
</dbReference>
<keyword evidence="6 11" id="KW-0067">ATP-binding</keyword>
<name>A0A021VLU5_9CELL</name>
<comment type="caution">
    <text evidence="11">The sequence shown here is derived from an EMBL/GenBank/DDBJ whole genome shotgun (WGS) entry which is preliminary data.</text>
</comment>
<dbReference type="PROSITE" id="PS50893">
    <property type="entry name" value="ABC_TRANSPORTER_2"/>
    <property type="match status" value="1"/>
</dbReference>